<evidence type="ECO:0000313" key="3">
    <source>
        <dbReference type="Proteomes" id="UP000283805"/>
    </source>
</evidence>
<reference evidence="2 3" key="1">
    <citation type="submission" date="2018-09" db="EMBL/GenBank/DDBJ databases">
        <title>Genomic Encyclopedia of Archaeal and Bacterial Type Strains, Phase II (KMG-II): from individual species to whole genera.</title>
        <authorList>
            <person name="Goeker M."/>
        </authorList>
    </citation>
    <scope>NUCLEOTIDE SEQUENCE [LARGE SCALE GENOMIC DNA]</scope>
    <source>
        <strain evidence="2 3">DSM 13151</strain>
    </source>
</reference>
<protein>
    <submittedName>
        <fullName evidence="2">Uncharacterized protein</fullName>
    </submittedName>
</protein>
<dbReference type="Proteomes" id="UP000283805">
    <property type="component" value="Unassembled WGS sequence"/>
</dbReference>
<comment type="caution">
    <text evidence="2">The sequence shown here is derived from an EMBL/GenBank/DDBJ whole genome shotgun (WGS) entry which is preliminary data.</text>
</comment>
<accession>A0A3R7HGM2</accession>
<proteinExistence type="predicted"/>
<dbReference type="EMBL" id="RAPO01000004">
    <property type="protein sequence ID" value="RKD89237.1"/>
    <property type="molecule type" value="Genomic_DNA"/>
</dbReference>
<feature type="transmembrane region" description="Helical" evidence="1">
    <location>
        <begin position="45"/>
        <end position="66"/>
    </location>
</feature>
<keyword evidence="1" id="KW-0812">Transmembrane</keyword>
<feature type="transmembrane region" description="Helical" evidence="1">
    <location>
        <begin position="20"/>
        <end position="39"/>
    </location>
</feature>
<keyword evidence="1" id="KW-1133">Transmembrane helix</keyword>
<gene>
    <name evidence="2" type="ORF">ATJ93_4068</name>
</gene>
<dbReference type="AlphaFoldDB" id="A0A3R7HGM2"/>
<dbReference type="OrthoDB" id="186655at2157"/>
<keyword evidence="1" id="KW-0472">Membrane</keyword>
<evidence type="ECO:0000313" key="2">
    <source>
        <dbReference type="EMBL" id="RKD89237.1"/>
    </source>
</evidence>
<organism evidence="2 3">
    <name type="scientific">Halopiger aswanensis</name>
    <dbReference type="NCBI Taxonomy" id="148449"/>
    <lineage>
        <taxon>Archaea</taxon>
        <taxon>Methanobacteriati</taxon>
        <taxon>Methanobacteriota</taxon>
        <taxon>Stenosarchaea group</taxon>
        <taxon>Halobacteria</taxon>
        <taxon>Halobacteriales</taxon>
        <taxon>Natrialbaceae</taxon>
        <taxon>Halopiger</taxon>
    </lineage>
</organism>
<sequence>MASKKYIDHLCERETGIRYVFIISLLSIVLLMGSLTVVSPGTGTYYIAVIQVITFGALVVFSFGLMTHCHRREEQREL</sequence>
<keyword evidence="3" id="KW-1185">Reference proteome</keyword>
<evidence type="ECO:0000256" key="1">
    <source>
        <dbReference type="SAM" id="Phobius"/>
    </source>
</evidence>
<name>A0A3R7HGM2_9EURY</name>
<dbReference type="RefSeq" id="WP_120246381.1">
    <property type="nucleotide sequence ID" value="NZ_RAPO01000004.1"/>
</dbReference>